<protein>
    <submittedName>
        <fullName evidence="1">Phosphonate C-P lyase system protein PhnH</fullName>
    </submittedName>
</protein>
<proteinExistence type="predicted"/>
<dbReference type="GO" id="GO:0016829">
    <property type="term" value="F:lyase activity"/>
    <property type="evidence" value="ECO:0007669"/>
    <property type="project" value="UniProtKB-KW"/>
</dbReference>
<dbReference type="Proteomes" id="UP000238730">
    <property type="component" value="Unassembled WGS sequence"/>
</dbReference>
<dbReference type="NCBIfam" id="TIGR03292">
    <property type="entry name" value="PhnH_redo"/>
    <property type="match status" value="1"/>
</dbReference>
<dbReference type="OrthoDB" id="9814509at2"/>
<evidence type="ECO:0000313" key="2">
    <source>
        <dbReference type="Proteomes" id="UP000238730"/>
    </source>
</evidence>
<keyword evidence="1" id="KW-0456">Lyase</keyword>
<dbReference type="SUPFAM" id="SSF159709">
    <property type="entry name" value="PhnH-like"/>
    <property type="match status" value="1"/>
</dbReference>
<dbReference type="PIRSF" id="PIRSF020680">
    <property type="entry name" value="PhnH"/>
    <property type="match status" value="1"/>
</dbReference>
<evidence type="ECO:0000313" key="1">
    <source>
        <dbReference type="EMBL" id="PQJ61856.1"/>
    </source>
</evidence>
<sequence length="205" mass="22238">MSQLVKGFDCPVHDAQQTFRLLMDAMAKPGLVVELPSDVRFGGVSKAATQLMLTLVDNSTQVFMSSHYLNDPSFIENVRFHCAASLTQIREHADFGLLAGNEITTLNGFSKGEESYPDKSASLIIEVDSLQSGVELSLTGPGIQEKTTAYINGLSSELLVAVLNGRGVFPHGVDLYFTSGRQVMALPRTTQVQLNNKEDAICTLL</sequence>
<dbReference type="Pfam" id="PF05845">
    <property type="entry name" value="PhnH"/>
    <property type="match status" value="1"/>
</dbReference>
<dbReference type="GO" id="GO:0019634">
    <property type="term" value="P:organic phosphonate metabolic process"/>
    <property type="evidence" value="ECO:0007669"/>
    <property type="project" value="InterPro"/>
</dbReference>
<name>A0A2S7VI36_PHOAN</name>
<dbReference type="AlphaFoldDB" id="A0A2S7VI36"/>
<dbReference type="RefSeq" id="WP_105061709.1">
    <property type="nucleotide sequence ID" value="NZ_MSCJ01000003.1"/>
</dbReference>
<reference evidence="1 2" key="1">
    <citation type="submission" date="2016-12" db="EMBL/GenBank/DDBJ databases">
        <title>Diversity of luminous bacteria.</title>
        <authorList>
            <person name="Yoshizawa S."/>
            <person name="Kogure K."/>
        </authorList>
    </citation>
    <scope>NUCLEOTIDE SEQUENCE [LARGE SCALE GENOMIC DNA]</scope>
    <source>
        <strain evidence="1 2">LC1-200</strain>
    </source>
</reference>
<dbReference type="InterPro" id="IPR008772">
    <property type="entry name" value="Phosphonate_metab_PhnH"/>
</dbReference>
<dbReference type="InterPro" id="IPR038058">
    <property type="entry name" value="PhnH-like_sp"/>
</dbReference>
<gene>
    <name evidence="1" type="ORF">BTO08_16440</name>
</gene>
<dbReference type="Gene3D" id="3.40.50.11310">
    <property type="entry name" value="Bacterial phosphonate metabolism protein PhnH"/>
    <property type="match status" value="1"/>
</dbReference>
<organism evidence="1 2">
    <name type="scientific">Photobacterium angustum</name>
    <dbReference type="NCBI Taxonomy" id="661"/>
    <lineage>
        <taxon>Bacteria</taxon>
        <taxon>Pseudomonadati</taxon>
        <taxon>Pseudomonadota</taxon>
        <taxon>Gammaproteobacteria</taxon>
        <taxon>Vibrionales</taxon>
        <taxon>Vibrionaceae</taxon>
        <taxon>Photobacterium</taxon>
    </lineage>
</organism>
<comment type="caution">
    <text evidence="1">The sequence shown here is derived from an EMBL/GenBank/DDBJ whole genome shotgun (WGS) entry which is preliminary data.</text>
</comment>
<dbReference type="EMBL" id="MSCJ01000003">
    <property type="protein sequence ID" value="PQJ61856.1"/>
    <property type="molecule type" value="Genomic_DNA"/>
</dbReference>
<accession>A0A2S7VI36</accession>